<dbReference type="Pfam" id="PF00931">
    <property type="entry name" value="NB-ARC"/>
    <property type="match status" value="1"/>
</dbReference>
<reference evidence="4" key="1">
    <citation type="submission" date="2023-03" db="EMBL/GenBank/DDBJ databases">
        <title>Complete genome of Cladonia borealis.</title>
        <authorList>
            <person name="Park H."/>
        </authorList>
    </citation>
    <scope>NUCLEOTIDE SEQUENCE</scope>
    <source>
        <strain evidence="4">ANT050790</strain>
    </source>
</reference>
<dbReference type="SUPFAM" id="SSF48452">
    <property type="entry name" value="TPR-like"/>
    <property type="match status" value="1"/>
</dbReference>
<feature type="compositionally biased region" description="Basic and acidic residues" evidence="1">
    <location>
        <begin position="1083"/>
        <end position="1098"/>
    </location>
</feature>
<dbReference type="Pfam" id="PF06985">
    <property type="entry name" value="HET"/>
    <property type="match status" value="1"/>
</dbReference>
<dbReference type="EMBL" id="JAFEKC020000006">
    <property type="protein sequence ID" value="KAK0514077.1"/>
    <property type="molecule type" value="Genomic_DNA"/>
</dbReference>
<sequence>MPRLEKLHEKRRDACDPSRRTNIVIVPGNDGQTLAEQTCPHFPDWLDNVVSSENNDIVVWVYRHDIRIDSLDSWFAYCEAGDDLLGRLTSMQGEDDLSDDYNLILIGYKLGSFILKKKALIEAQRYSHRPNMDTLLNTVETLVMLGDPELTSENERDWIPLIQNCLPYKTLPRHLNDSKDAKCLERVAYGFEESTLHSTLFQVSCPSGSKRKHILKKWHPRKEDHRCMCSVNMSVRMWTTTAEEVPVEATDGIKKNCAFQEKSHLYHVLLAIPRFDNQISIPEGSETVRLLDMPPNDSQNASFANLNVVSASTEVASMAPGPTSTPISALLPVTSDVLERAVCSDTETSIVRNEPDSVRVPGSLSSDLIPENPYAAAEVEECGSIPFPLGGQIGCEDKEQHLGLLITAKQSGKRHIQRENFQQDSSEAPPALETVRGARRPRFSCTRIPVRDARFFGREKTLSLLDEIFGPSEIPCNDRVAHSNSSRIVLLRGNPGVGKSAIASEWMYRIAPMFDNILWIRASSEVHLAQSFHEAAVSLGLVQARADHNHENSRQKLLGWLSTTSRAWLIIFDDANQLQMLSQFLPDPSKGSVLVTSRHLSSQDIDIRGDGRLHIIDVGPFCVEDALAFLRALIFQGLGVENIEAQYRSLLKMAEDCRYLPIRLRRMGMDINHYILANLSTFIAIIERQASGVLVSQPCIRWTLSSASNALASVITFLDPYHIEDAILLGAQRYRDFPLKAFPMTDQGYYNAKEELLSRGFRQGFKCASQLLQARWPYQRKLRNIVLGNWPEFDSLHIHVHALSTIFIEHDRRQDGGIYSYELSNNAYMQILLWSTWYNALRGNAEEDRGLIHLAHRLIARSNMRKIATKQRGVDFPITTLPARVIDVGFISNQPPRLVETAGESGIYAAVSHSWGGLQPVAVKSNICRLQKSLELFEIGETLLAAMQVVRKLGIRYLWADSLCVIQDDEEDRLDTLAKMSNIYSSATLVITRDSGGGTLEDDANGSILLQPFSIFLNWSQPTCAANYKKYLQTPSWSWVSRGWTQQEMKLCYDVLSFQDVVETVHDNGEASQSMESNTSNLEVERPDQVPANKDSEPDIKIDHVPFNEADLKIEGGIQNMEARKYLEALASFTAAKELVSTFKVWSLRSWRLYSIASVNIALVYLIQDLPTIALEVIDAAFAFRRDTSETGCNCWLELARLYFARGNIYEALGNPSESLISHKQASTNLQLLPDEEPDAADWKAVLNVKLAEHHRRLKDYGMAHTLIHESLAHFQSQESLSAQAHLARSFYQQSLTFEAEGIKVMAKAIQAAAKDTWIGVREARGHIVPKDSSSPLTRILV</sequence>
<evidence type="ECO:0000259" key="2">
    <source>
        <dbReference type="Pfam" id="PF00931"/>
    </source>
</evidence>
<dbReference type="GO" id="GO:0043531">
    <property type="term" value="F:ADP binding"/>
    <property type="evidence" value="ECO:0007669"/>
    <property type="project" value="InterPro"/>
</dbReference>
<evidence type="ECO:0008006" key="6">
    <source>
        <dbReference type="Google" id="ProtNLM"/>
    </source>
</evidence>
<keyword evidence="5" id="KW-1185">Reference proteome</keyword>
<feature type="region of interest" description="Disordered" evidence="1">
    <location>
        <begin position="1068"/>
        <end position="1098"/>
    </location>
</feature>
<protein>
    <recommendedName>
        <fullName evidence="6">Heterokaryon incompatibility domain-containing protein</fullName>
    </recommendedName>
</protein>
<evidence type="ECO:0000313" key="4">
    <source>
        <dbReference type="EMBL" id="KAK0514077.1"/>
    </source>
</evidence>
<dbReference type="PANTHER" id="PTHR33112:SF16">
    <property type="entry name" value="HETEROKARYON INCOMPATIBILITY DOMAIN-CONTAINING PROTEIN"/>
    <property type="match status" value="1"/>
</dbReference>
<dbReference type="InterPro" id="IPR002182">
    <property type="entry name" value="NB-ARC"/>
</dbReference>
<dbReference type="InterPro" id="IPR027417">
    <property type="entry name" value="P-loop_NTPase"/>
</dbReference>
<name>A0AA39V358_9LECA</name>
<gene>
    <name evidence="4" type="ORF">JMJ35_003799</name>
</gene>
<evidence type="ECO:0000259" key="3">
    <source>
        <dbReference type="Pfam" id="PF06985"/>
    </source>
</evidence>
<accession>A0AA39V358</accession>
<dbReference type="SUPFAM" id="SSF52540">
    <property type="entry name" value="P-loop containing nucleoside triphosphate hydrolases"/>
    <property type="match status" value="1"/>
</dbReference>
<organism evidence="4 5">
    <name type="scientific">Cladonia borealis</name>
    <dbReference type="NCBI Taxonomy" id="184061"/>
    <lineage>
        <taxon>Eukaryota</taxon>
        <taxon>Fungi</taxon>
        <taxon>Dikarya</taxon>
        <taxon>Ascomycota</taxon>
        <taxon>Pezizomycotina</taxon>
        <taxon>Lecanoromycetes</taxon>
        <taxon>OSLEUM clade</taxon>
        <taxon>Lecanoromycetidae</taxon>
        <taxon>Lecanorales</taxon>
        <taxon>Lecanorineae</taxon>
        <taxon>Cladoniaceae</taxon>
        <taxon>Cladonia</taxon>
    </lineage>
</organism>
<dbReference type="InterPro" id="IPR011990">
    <property type="entry name" value="TPR-like_helical_dom_sf"/>
</dbReference>
<dbReference type="Gene3D" id="3.40.50.300">
    <property type="entry name" value="P-loop containing nucleotide triphosphate hydrolases"/>
    <property type="match status" value="1"/>
</dbReference>
<feature type="domain" description="Heterokaryon incompatibility" evidence="3">
    <location>
        <begin position="908"/>
        <end position="1048"/>
    </location>
</feature>
<dbReference type="Gene3D" id="1.25.40.10">
    <property type="entry name" value="Tetratricopeptide repeat domain"/>
    <property type="match status" value="1"/>
</dbReference>
<comment type="caution">
    <text evidence="4">The sequence shown here is derived from an EMBL/GenBank/DDBJ whole genome shotgun (WGS) entry which is preliminary data.</text>
</comment>
<feature type="domain" description="NB-ARC" evidence="2">
    <location>
        <begin position="481"/>
        <end position="600"/>
    </location>
</feature>
<dbReference type="PANTHER" id="PTHR33112">
    <property type="entry name" value="DOMAIN PROTEIN, PUTATIVE-RELATED"/>
    <property type="match status" value="1"/>
</dbReference>
<feature type="compositionally biased region" description="Polar residues" evidence="1">
    <location>
        <begin position="1070"/>
        <end position="1082"/>
    </location>
</feature>
<evidence type="ECO:0000256" key="1">
    <source>
        <dbReference type="SAM" id="MobiDB-lite"/>
    </source>
</evidence>
<dbReference type="InterPro" id="IPR010730">
    <property type="entry name" value="HET"/>
</dbReference>
<evidence type="ECO:0000313" key="5">
    <source>
        <dbReference type="Proteomes" id="UP001166286"/>
    </source>
</evidence>
<proteinExistence type="predicted"/>
<dbReference type="Proteomes" id="UP001166286">
    <property type="component" value="Unassembled WGS sequence"/>
</dbReference>